<organism evidence="1 2">
    <name type="scientific">Collinsella stercoris DSM 13279</name>
    <dbReference type="NCBI Taxonomy" id="445975"/>
    <lineage>
        <taxon>Bacteria</taxon>
        <taxon>Bacillati</taxon>
        <taxon>Actinomycetota</taxon>
        <taxon>Coriobacteriia</taxon>
        <taxon>Coriobacteriales</taxon>
        <taxon>Coriobacteriaceae</taxon>
        <taxon>Collinsella</taxon>
    </lineage>
</organism>
<name>B6GA85_9ACTN</name>
<protein>
    <submittedName>
        <fullName evidence="1">Uncharacterized protein</fullName>
    </submittedName>
</protein>
<sequence length="91" mass="9342">MLYAAAPSVIEGYSSLMVKIGDRRRIAEGPRHHASGGDGGSIDASPLDLVVSALGARAALPGPEMSLEVRPVMLVDGRWIAGGGDNAALVF</sequence>
<dbReference type="HOGENOM" id="CLU_2421868_0_0_11"/>
<gene>
    <name evidence="1" type="ORF">COLSTE_00981</name>
</gene>
<evidence type="ECO:0000313" key="1">
    <source>
        <dbReference type="EMBL" id="EEA90813.1"/>
    </source>
</evidence>
<reference evidence="1 2" key="2">
    <citation type="submission" date="2008-10" db="EMBL/GenBank/DDBJ databases">
        <authorList>
            <person name="Fulton L."/>
            <person name="Clifton S."/>
            <person name="Fulton B."/>
            <person name="Xu J."/>
            <person name="Minx P."/>
            <person name="Pepin K.H."/>
            <person name="Johnson M."/>
            <person name="Thiruvilangam P."/>
            <person name="Bhonagiri V."/>
            <person name="Nash W.E."/>
            <person name="Mardis E.R."/>
            <person name="Wilson R.K."/>
        </authorList>
    </citation>
    <scope>NUCLEOTIDE SEQUENCE [LARGE SCALE GENOMIC DNA]</scope>
    <source>
        <strain evidence="1 2">DSM 13279</strain>
    </source>
</reference>
<dbReference type="AlphaFoldDB" id="B6GA85"/>
<proteinExistence type="predicted"/>
<accession>B6GA85</accession>
<reference evidence="1 2" key="1">
    <citation type="submission" date="2008-10" db="EMBL/GenBank/DDBJ databases">
        <title>Draft genome sequence of Collinsella stercoris (DSM 13279).</title>
        <authorList>
            <person name="Sudarsanam P."/>
            <person name="Ley R."/>
            <person name="Guruge J."/>
            <person name="Turnbaugh P.J."/>
            <person name="Mahowald M."/>
            <person name="Liep D."/>
            <person name="Gordon J."/>
        </authorList>
    </citation>
    <scope>NUCLEOTIDE SEQUENCE [LARGE SCALE GENOMIC DNA]</scope>
    <source>
        <strain evidence="1 2">DSM 13279</strain>
    </source>
</reference>
<dbReference type="Proteomes" id="UP000003560">
    <property type="component" value="Unassembled WGS sequence"/>
</dbReference>
<evidence type="ECO:0000313" key="2">
    <source>
        <dbReference type="Proteomes" id="UP000003560"/>
    </source>
</evidence>
<comment type="caution">
    <text evidence="1">The sequence shown here is derived from an EMBL/GenBank/DDBJ whole genome shotgun (WGS) entry which is preliminary data.</text>
</comment>
<dbReference type="EMBL" id="ABXJ01000056">
    <property type="protein sequence ID" value="EEA90813.1"/>
    <property type="molecule type" value="Genomic_DNA"/>
</dbReference>
<dbReference type="STRING" id="445975.COLSTE_00981"/>
<keyword evidence="2" id="KW-1185">Reference proteome</keyword>